<protein>
    <submittedName>
        <fullName evidence="2">Uncharacterized protein</fullName>
    </submittedName>
</protein>
<accession>A0A7J6L3G2</accession>
<gene>
    <name evidence="2" type="ORF">FOL47_010545</name>
</gene>
<name>A0A7J6L3G2_PERCH</name>
<comment type="caution">
    <text evidence="2">The sequence shown here is derived from an EMBL/GenBank/DDBJ whole genome shotgun (WGS) entry which is preliminary data.</text>
</comment>
<sequence length="374" mass="43164">MAEDSLSVEQGEMETLIPPNVAKDVLDAEERNVIFKRLCAPRVDYSNRHQNAAQVRQRKLSVEEVAEVLRRLQPRGKPPISFEEAPTESVKVKVPLRSRIEQEKICEKLARPREAPDEEGSDRQFDPIIIKNPEYRHVKARYLNLSAAPTVNLGNDHTAENRSESPVRKTHTFVNNDTLSIRKRLLRETGLRSYKVDLLTGKEVAVGEPMRTRQDQNRTVERLSKTTEEISEEREMIRGAIVDEILWIYVAVCRDLPKMTGQLRMWFGEQVDELHKGHMEPPVKIKARLLRELPQNSDKLWQRTIRILTTASKAFLLGLRGRLLRRILTLRDEALSQKETTRPSPIKSPVQYESKAQREERRGSNLSFLTQLGM</sequence>
<evidence type="ECO:0000313" key="3">
    <source>
        <dbReference type="Proteomes" id="UP000591131"/>
    </source>
</evidence>
<reference evidence="2 3" key="1">
    <citation type="submission" date="2020-04" db="EMBL/GenBank/DDBJ databases">
        <title>Perkinsus chesapeaki whole genome sequence.</title>
        <authorList>
            <person name="Bogema D.R."/>
        </authorList>
    </citation>
    <scope>NUCLEOTIDE SEQUENCE [LARGE SCALE GENOMIC DNA]</scope>
    <source>
        <strain evidence="2">ATCC PRA-425</strain>
    </source>
</reference>
<organism evidence="2 3">
    <name type="scientific">Perkinsus chesapeaki</name>
    <name type="common">Clam parasite</name>
    <name type="synonym">Perkinsus andrewsi</name>
    <dbReference type="NCBI Taxonomy" id="330153"/>
    <lineage>
        <taxon>Eukaryota</taxon>
        <taxon>Sar</taxon>
        <taxon>Alveolata</taxon>
        <taxon>Perkinsozoa</taxon>
        <taxon>Perkinsea</taxon>
        <taxon>Perkinsida</taxon>
        <taxon>Perkinsidae</taxon>
        <taxon>Perkinsus</taxon>
    </lineage>
</organism>
<proteinExistence type="predicted"/>
<feature type="region of interest" description="Disordered" evidence="1">
    <location>
        <begin position="338"/>
        <end position="364"/>
    </location>
</feature>
<dbReference type="Proteomes" id="UP000591131">
    <property type="component" value="Unassembled WGS sequence"/>
</dbReference>
<keyword evidence="3" id="KW-1185">Reference proteome</keyword>
<evidence type="ECO:0000313" key="2">
    <source>
        <dbReference type="EMBL" id="KAF4653419.1"/>
    </source>
</evidence>
<dbReference type="AlphaFoldDB" id="A0A7J6L3G2"/>
<dbReference type="OrthoDB" id="10651625at2759"/>
<dbReference type="EMBL" id="JAAPAO010000822">
    <property type="protein sequence ID" value="KAF4653419.1"/>
    <property type="molecule type" value="Genomic_DNA"/>
</dbReference>
<evidence type="ECO:0000256" key="1">
    <source>
        <dbReference type="SAM" id="MobiDB-lite"/>
    </source>
</evidence>